<keyword evidence="4" id="KW-0808">Transferase</keyword>
<dbReference type="GO" id="GO:0008170">
    <property type="term" value="F:N-methyltransferase activity"/>
    <property type="evidence" value="ECO:0007669"/>
    <property type="project" value="InterPro"/>
</dbReference>
<dbReference type="STRING" id="1337093.MBELCI_3172"/>
<reference evidence="7" key="1">
    <citation type="journal article" date="2013" name="Genome Announc.">
        <title>Draft Genome Sequence of Loktanella cinnabarina LL-001T, Isolated from Deep-Sea Floor Sediment.</title>
        <authorList>
            <person name="Nishi S."/>
            <person name="Tsubouchi T."/>
            <person name="Takaki Y."/>
            <person name="Koyanagi R."/>
            <person name="Satoh N."/>
            <person name="Maruyama T."/>
            <person name="Hatada Y."/>
        </authorList>
    </citation>
    <scope>NUCLEOTIDE SEQUENCE [LARGE SCALE GENOMIC DNA]</scope>
    <source>
        <strain evidence="7">LL-001</strain>
    </source>
</reference>
<comment type="catalytic activity">
    <reaction evidence="5">
        <text>a 2'-deoxyadenosine in DNA + S-adenosyl-L-methionine = an N(6)-methyl-2'-deoxyadenosine in DNA + S-adenosyl-L-homocysteine + H(+)</text>
        <dbReference type="Rhea" id="RHEA:15197"/>
        <dbReference type="Rhea" id="RHEA-COMP:12418"/>
        <dbReference type="Rhea" id="RHEA-COMP:12419"/>
        <dbReference type="ChEBI" id="CHEBI:15378"/>
        <dbReference type="ChEBI" id="CHEBI:57856"/>
        <dbReference type="ChEBI" id="CHEBI:59789"/>
        <dbReference type="ChEBI" id="CHEBI:90615"/>
        <dbReference type="ChEBI" id="CHEBI:90616"/>
        <dbReference type="EC" id="2.1.1.72"/>
    </reaction>
</comment>
<keyword evidence="3" id="KW-0489">Methyltransferase</keyword>
<dbReference type="Gene3D" id="3.40.50.150">
    <property type="entry name" value="Vaccinia Virus protein VP39"/>
    <property type="match status" value="1"/>
</dbReference>
<keyword evidence="8" id="KW-1185">Reference proteome</keyword>
<organism evidence="7 8">
    <name type="scientific">Limimaricola cinnabarinus LL-001</name>
    <dbReference type="NCBI Taxonomy" id="1337093"/>
    <lineage>
        <taxon>Bacteria</taxon>
        <taxon>Pseudomonadati</taxon>
        <taxon>Pseudomonadota</taxon>
        <taxon>Alphaproteobacteria</taxon>
        <taxon>Rhodobacterales</taxon>
        <taxon>Paracoccaceae</taxon>
        <taxon>Limimaricola</taxon>
    </lineage>
</organism>
<dbReference type="InterPro" id="IPR050953">
    <property type="entry name" value="N4_N6_ade-DNA_methylase"/>
</dbReference>
<dbReference type="EMBL" id="BATB01000062">
    <property type="protein sequence ID" value="GAD57120.1"/>
    <property type="molecule type" value="Genomic_DNA"/>
</dbReference>
<name>U2Z6R8_9RHOB</name>
<evidence type="ECO:0000256" key="5">
    <source>
        <dbReference type="ARBA" id="ARBA00047942"/>
    </source>
</evidence>
<evidence type="ECO:0000313" key="7">
    <source>
        <dbReference type="EMBL" id="GAD57120.1"/>
    </source>
</evidence>
<evidence type="ECO:0000256" key="3">
    <source>
        <dbReference type="ARBA" id="ARBA00022603"/>
    </source>
</evidence>
<dbReference type="GO" id="GO:0032259">
    <property type="term" value="P:methylation"/>
    <property type="evidence" value="ECO:0007669"/>
    <property type="project" value="UniProtKB-KW"/>
</dbReference>
<comment type="caution">
    <text evidence="7">The sequence shown here is derived from an EMBL/GenBank/DDBJ whole genome shotgun (WGS) entry which is preliminary data.</text>
</comment>
<dbReference type="eggNOG" id="COG0286">
    <property type="taxonomic scope" value="Bacteria"/>
</dbReference>
<dbReference type="Proteomes" id="UP000016566">
    <property type="component" value="Unassembled WGS sequence"/>
</dbReference>
<evidence type="ECO:0000256" key="4">
    <source>
        <dbReference type="ARBA" id="ARBA00022679"/>
    </source>
</evidence>
<dbReference type="PRINTS" id="PR00507">
    <property type="entry name" value="N12N6MTFRASE"/>
</dbReference>
<gene>
    <name evidence="7" type="ORF">MBELCI_3172</name>
</gene>
<evidence type="ECO:0000259" key="6">
    <source>
        <dbReference type="Pfam" id="PF02384"/>
    </source>
</evidence>
<dbReference type="GO" id="GO:0009007">
    <property type="term" value="F:site-specific DNA-methyltransferase (adenine-specific) activity"/>
    <property type="evidence" value="ECO:0007669"/>
    <property type="project" value="UniProtKB-EC"/>
</dbReference>
<dbReference type="OrthoDB" id="9806213at2"/>
<accession>U2Z6R8</accession>
<dbReference type="Pfam" id="PF02384">
    <property type="entry name" value="N6_Mtase"/>
    <property type="match status" value="1"/>
</dbReference>
<dbReference type="PANTHER" id="PTHR33841">
    <property type="entry name" value="DNA METHYLTRANSFERASE YEEA-RELATED"/>
    <property type="match status" value="1"/>
</dbReference>
<protein>
    <recommendedName>
        <fullName evidence="2">site-specific DNA-methyltransferase (adenine-specific)</fullName>
        <ecNumber evidence="2">2.1.1.72</ecNumber>
    </recommendedName>
</protein>
<evidence type="ECO:0000313" key="8">
    <source>
        <dbReference type="Proteomes" id="UP000016566"/>
    </source>
</evidence>
<evidence type="ECO:0000256" key="1">
    <source>
        <dbReference type="ARBA" id="ARBA00006594"/>
    </source>
</evidence>
<feature type="domain" description="DNA methylase adenine-specific" evidence="6">
    <location>
        <begin position="54"/>
        <end position="341"/>
    </location>
</feature>
<evidence type="ECO:0000256" key="2">
    <source>
        <dbReference type="ARBA" id="ARBA00011900"/>
    </source>
</evidence>
<dbReference type="PANTHER" id="PTHR33841:SF1">
    <property type="entry name" value="DNA METHYLTRANSFERASE A"/>
    <property type="match status" value="1"/>
</dbReference>
<dbReference type="RefSeq" id="WP_021695219.1">
    <property type="nucleotide sequence ID" value="NZ_BATB01000062.1"/>
</dbReference>
<dbReference type="EC" id="2.1.1.72" evidence="2"/>
<proteinExistence type="inferred from homology"/>
<dbReference type="InterPro" id="IPR003356">
    <property type="entry name" value="DNA_methylase_A-5"/>
</dbReference>
<comment type="similarity">
    <text evidence="1">Belongs to the N(4)/N(6)-methyltransferase family.</text>
</comment>
<dbReference type="InterPro" id="IPR029063">
    <property type="entry name" value="SAM-dependent_MTases_sf"/>
</dbReference>
<sequence>MAAFFPLNAAHRAEIDHTHINLVRLVMKHGSEPDASGSVQLSFLDFYLGVIRTETLSSVYEQFLENLEQGERRRSGAFYTPPFIVDFMLDRLEEEIALTDGVKVLDPAAGSGVFLVGAYRRIIERFRLTAPHQALNIKDVKGLLTRNIFAVERNVDACNVAAFSLYLTMLDYVDPRDLTRVAAGEDPEKLFPPVVGHNILHADFFEDGGKIDLPMVSCVIGNPPWQTVQKLQSKAAIDWQIKNSQMAPIGNGQVAELFVWKVLFEHLEEGGYLGFLIPSKSFVNPTSWKFRKELARRYTIVGAANFAHFRHRLFAKAKHPGIAAFFRKSATPPRHQCWIYSPLSTSQPVAAKKRPWTIIFDRADVQHVRQERLARDPRGWFDALVLHPIDRQIKMFVRDQVELEKISTFETLSFRVGAGISRGGSPSETGIEKHYLLDAPDGRFDGTGDNPVSSGTQGSLFHDEMILLPPEQLSRVAPSYAQKFSGNILLVPRNMKSVRVVLEPVGFTSSSMAFFFKKPAKDVSEREVKLLAAAGRYLTSQLGLYMIATTGRRWMLDRRNLEPEDLKALAVPISGLDDPRIDGILAEKADTLDTYLMNLLGLTEEMQKAVYEFIGFRMGFQDGDIPNEALTLPKPGGLDCYMDTVIEQLASLSGRNNAFAVDYLDAPESGVGALAVHYLGTVEPPPDLAAACSSAIEIYFGDSGNAFTDSLSLRANNQKSIVTVVKPLEYYRWTIDSAVADSQKIFSAFMAQ</sequence>
<dbReference type="AlphaFoldDB" id="U2Z6R8"/>
<dbReference type="GO" id="GO:0003677">
    <property type="term" value="F:DNA binding"/>
    <property type="evidence" value="ECO:0007669"/>
    <property type="project" value="InterPro"/>
</dbReference>
<dbReference type="SUPFAM" id="SSF53335">
    <property type="entry name" value="S-adenosyl-L-methionine-dependent methyltransferases"/>
    <property type="match status" value="1"/>
</dbReference>